<evidence type="ECO:0000259" key="4">
    <source>
        <dbReference type="Pfam" id="PF13739"/>
    </source>
</evidence>
<dbReference type="Gene3D" id="3.30.457.10">
    <property type="entry name" value="Copper amine oxidase-like, N-terminal domain"/>
    <property type="match status" value="1"/>
</dbReference>
<evidence type="ECO:0000256" key="1">
    <source>
        <dbReference type="SAM" id="SignalP"/>
    </source>
</evidence>
<feature type="domain" description="DUF3298" evidence="3">
    <location>
        <begin position="189"/>
        <end position="255"/>
    </location>
</feature>
<feature type="signal peptide" evidence="1">
    <location>
        <begin position="1"/>
        <end position="35"/>
    </location>
</feature>
<evidence type="ECO:0000259" key="3">
    <source>
        <dbReference type="Pfam" id="PF11738"/>
    </source>
</evidence>
<dbReference type="RefSeq" id="WP_065854112.1">
    <property type="nucleotide sequence ID" value="NZ_LYPC01000023.1"/>
</dbReference>
<reference evidence="6" key="1">
    <citation type="submission" date="2016-05" db="EMBL/GenBank/DDBJ databases">
        <title>Paenibacillus oryzae. sp. nov., isolated from the rice root.</title>
        <authorList>
            <person name="Zhang J."/>
            <person name="Zhang X."/>
        </authorList>
    </citation>
    <scope>NUCLEOTIDE SEQUENCE [LARGE SCALE GENOMIC DNA]</scope>
    <source>
        <strain evidence="6">KCTC13222</strain>
    </source>
</reference>
<feature type="domain" description="Copper amine oxidase-like N-terminal" evidence="2">
    <location>
        <begin position="286"/>
        <end position="373"/>
    </location>
</feature>
<keyword evidence="6" id="KW-1185">Reference proteome</keyword>
<dbReference type="InterPro" id="IPR021729">
    <property type="entry name" value="DUF3298"/>
</dbReference>
<dbReference type="STRING" id="512399.A8709_03295"/>
<dbReference type="Gene3D" id="3.30.565.40">
    <property type="entry name" value="Fervidobacterium nodosum Rt17-B1 like"/>
    <property type="match status" value="1"/>
</dbReference>
<feature type="chain" id="PRO_5008649724" description="Copper amine oxidase" evidence="1">
    <location>
        <begin position="36"/>
        <end position="383"/>
    </location>
</feature>
<sequence>MKKNPWNTLRMGVMSCALIVGVSASVLPAAGIATADTPEKTVQEVTAVPINAAIPVVTSTAVVVKEVVLTSSSENLTTDIKVPQLTGMVDVRYQDELNDIILSHANKDLAAWEKDAADAAAAAKEHGYTYRPYGLTITYTLKSDGTGNPAGVVSLTVTTYGATGGTGMPRVDTYTVLNAAQAQRVTLQDLLGANYKETINAGVIAKIDADPQYFFKDQFKGISDEQGFYVEKGEAVVVFPKYAIAAGVAGSPEFRFALPADLKITPNPTPLPGADKVKVDLAASDVVVNADGVSLVPFRKVAEALGYTVKWNQDTYAAEVMKGAQWTSVSVGKDSYFFAKMAPVALGAAPVILNDSLYVPVKFVSDILRADVTAGATGLHIEQ</sequence>
<evidence type="ECO:0000313" key="5">
    <source>
        <dbReference type="EMBL" id="OCT13295.1"/>
    </source>
</evidence>
<protein>
    <recommendedName>
        <fullName evidence="7">Copper amine oxidase</fullName>
    </recommendedName>
</protein>
<comment type="caution">
    <text evidence="5">The sequence shown here is derived from an EMBL/GenBank/DDBJ whole genome shotgun (WGS) entry which is preliminary data.</text>
</comment>
<dbReference type="Pfam" id="PF11738">
    <property type="entry name" value="DUF3298"/>
    <property type="match status" value="1"/>
</dbReference>
<feature type="domain" description="Deacetylase PdaC" evidence="4">
    <location>
        <begin position="71"/>
        <end position="165"/>
    </location>
</feature>
<name>A0A1C0ZYU9_9BACL</name>
<dbReference type="Pfam" id="PF07833">
    <property type="entry name" value="Cu_amine_oxidN1"/>
    <property type="match status" value="1"/>
</dbReference>
<evidence type="ECO:0000259" key="2">
    <source>
        <dbReference type="Pfam" id="PF07833"/>
    </source>
</evidence>
<dbReference type="InterPro" id="IPR025303">
    <property type="entry name" value="PdaC"/>
</dbReference>
<dbReference type="InterPro" id="IPR012854">
    <property type="entry name" value="Cu_amine_oxidase-like_N"/>
</dbReference>
<dbReference type="InterPro" id="IPR036582">
    <property type="entry name" value="Mao_N_sf"/>
</dbReference>
<dbReference type="EMBL" id="LYPC01000023">
    <property type="protein sequence ID" value="OCT13295.1"/>
    <property type="molecule type" value="Genomic_DNA"/>
</dbReference>
<dbReference type="Pfam" id="PF13739">
    <property type="entry name" value="PdaC"/>
    <property type="match status" value="1"/>
</dbReference>
<keyword evidence="1" id="KW-0732">Signal</keyword>
<proteinExistence type="predicted"/>
<gene>
    <name evidence="5" type="ORF">A8709_03295</name>
</gene>
<dbReference type="Proteomes" id="UP000093309">
    <property type="component" value="Unassembled WGS sequence"/>
</dbReference>
<evidence type="ECO:0000313" key="6">
    <source>
        <dbReference type="Proteomes" id="UP000093309"/>
    </source>
</evidence>
<dbReference type="AlphaFoldDB" id="A0A1C0ZYU9"/>
<dbReference type="InterPro" id="IPR037126">
    <property type="entry name" value="PdaC/RsiV-like_sf"/>
</dbReference>
<dbReference type="Gene3D" id="3.90.640.20">
    <property type="entry name" value="Heat-shock cognate protein, ATPase"/>
    <property type="match status" value="1"/>
</dbReference>
<organism evidence="5 6">
    <name type="scientific">Paenibacillus pectinilyticus</name>
    <dbReference type="NCBI Taxonomy" id="512399"/>
    <lineage>
        <taxon>Bacteria</taxon>
        <taxon>Bacillati</taxon>
        <taxon>Bacillota</taxon>
        <taxon>Bacilli</taxon>
        <taxon>Bacillales</taxon>
        <taxon>Paenibacillaceae</taxon>
        <taxon>Paenibacillus</taxon>
    </lineage>
</organism>
<evidence type="ECO:0008006" key="7">
    <source>
        <dbReference type="Google" id="ProtNLM"/>
    </source>
</evidence>
<accession>A0A1C0ZYU9</accession>
<dbReference type="SUPFAM" id="SSF55383">
    <property type="entry name" value="Copper amine oxidase, domain N"/>
    <property type="match status" value="1"/>
</dbReference>
<dbReference type="OrthoDB" id="5637at2"/>